<dbReference type="EMBL" id="MK072266">
    <property type="protein sequence ID" value="AYV81269.1"/>
    <property type="molecule type" value="Genomic_DNA"/>
</dbReference>
<organism evidence="3">
    <name type="scientific">Harvfovirus sp</name>
    <dbReference type="NCBI Taxonomy" id="2487768"/>
    <lineage>
        <taxon>Viruses</taxon>
        <taxon>Varidnaviria</taxon>
        <taxon>Bamfordvirae</taxon>
        <taxon>Nucleocytoviricota</taxon>
        <taxon>Megaviricetes</taxon>
        <taxon>Imitervirales</taxon>
        <taxon>Mimiviridae</taxon>
        <taxon>Klosneuvirinae</taxon>
    </lineage>
</organism>
<dbReference type="GO" id="GO:0003729">
    <property type="term" value="F:mRNA binding"/>
    <property type="evidence" value="ECO:0007669"/>
    <property type="project" value="TreeGrafter"/>
</dbReference>
<dbReference type="SMART" id="SM00360">
    <property type="entry name" value="RRM"/>
    <property type="match status" value="2"/>
</dbReference>
<evidence type="ECO:0000313" key="3">
    <source>
        <dbReference type="EMBL" id="AYV81269.1"/>
    </source>
</evidence>
<name>A0A3G5A734_9VIRU</name>
<dbReference type="PANTHER" id="PTHR48025">
    <property type="entry name" value="OS02G0815200 PROTEIN"/>
    <property type="match status" value="1"/>
</dbReference>
<sequence>MSSETTETKIFVGNVPFQCLQEEFSQCFKNVPGFISAEIVTRHNSSYSRGFGFVAMSNIGDAKALIQRNDIMFKDRVLRFTEYNFQDKQLGQKQHKNYLFVRNVPKEIKREQLKIIFQEYGTVGACFINTNIRTGEPRGNAVVEMKEDVEFERLLEDKYIKTSSGETFEISRWRNKIKTKKEQKPPTNKVDSKEIYRIAFNAGVNVGRLEGLRIAKNKI</sequence>
<feature type="domain" description="RRM" evidence="2">
    <location>
        <begin position="8"/>
        <end position="85"/>
    </location>
</feature>
<dbReference type="PANTHER" id="PTHR48025:SF1">
    <property type="entry name" value="RRM DOMAIN-CONTAINING PROTEIN"/>
    <property type="match status" value="1"/>
</dbReference>
<accession>A0A3G5A734</accession>
<gene>
    <name evidence="3" type="ORF">Harvfovirus24_5</name>
</gene>
<dbReference type="InterPro" id="IPR000504">
    <property type="entry name" value="RRM_dom"/>
</dbReference>
<protein>
    <submittedName>
        <fullName evidence="3">RNA recognition motif protein</fullName>
    </submittedName>
</protein>
<dbReference type="PROSITE" id="PS50102">
    <property type="entry name" value="RRM"/>
    <property type="match status" value="2"/>
</dbReference>
<reference evidence="3" key="1">
    <citation type="submission" date="2018-10" db="EMBL/GenBank/DDBJ databases">
        <title>Hidden diversity of soil giant viruses.</title>
        <authorList>
            <person name="Schulz F."/>
            <person name="Alteio L."/>
            <person name="Goudeau D."/>
            <person name="Ryan E.M."/>
            <person name="Malmstrom R.R."/>
            <person name="Blanchard J."/>
            <person name="Woyke T."/>
        </authorList>
    </citation>
    <scope>NUCLEOTIDE SEQUENCE</scope>
    <source>
        <strain evidence="3">HAV1</strain>
    </source>
</reference>
<evidence type="ECO:0000256" key="1">
    <source>
        <dbReference type="ARBA" id="ARBA00022884"/>
    </source>
</evidence>
<dbReference type="InterPro" id="IPR035979">
    <property type="entry name" value="RBD_domain_sf"/>
</dbReference>
<dbReference type="InterPro" id="IPR012677">
    <property type="entry name" value="Nucleotide-bd_a/b_plait_sf"/>
</dbReference>
<dbReference type="InterPro" id="IPR050502">
    <property type="entry name" value="Euk_RNA-bind_prot"/>
</dbReference>
<keyword evidence="1" id="KW-0694">RNA-binding</keyword>
<proteinExistence type="predicted"/>
<feature type="domain" description="RRM" evidence="2">
    <location>
        <begin position="97"/>
        <end position="175"/>
    </location>
</feature>
<dbReference type="CDD" id="cd00590">
    <property type="entry name" value="RRM_SF"/>
    <property type="match status" value="1"/>
</dbReference>
<dbReference type="SUPFAM" id="SSF54928">
    <property type="entry name" value="RNA-binding domain, RBD"/>
    <property type="match status" value="1"/>
</dbReference>
<dbReference type="Pfam" id="PF00076">
    <property type="entry name" value="RRM_1"/>
    <property type="match status" value="2"/>
</dbReference>
<dbReference type="Gene3D" id="3.30.70.330">
    <property type="match status" value="2"/>
</dbReference>
<evidence type="ECO:0000259" key="2">
    <source>
        <dbReference type="PROSITE" id="PS50102"/>
    </source>
</evidence>